<keyword evidence="2" id="KW-0731">Sigma factor</keyword>
<keyword evidence="1" id="KW-0805">Transcription regulation</keyword>
<keyword evidence="3" id="KW-0238">DNA-binding</keyword>
<proteinExistence type="predicted"/>
<comment type="caution">
    <text evidence="6">The sequence shown here is derived from an EMBL/GenBank/DDBJ whole genome shotgun (WGS) entry which is preliminary data.</text>
</comment>
<evidence type="ECO:0000259" key="5">
    <source>
        <dbReference type="Pfam" id="PF04542"/>
    </source>
</evidence>
<dbReference type="PANTHER" id="PTHR43133">
    <property type="entry name" value="RNA POLYMERASE ECF-TYPE SIGMA FACTO"/>
    <property type="match status" value="1"/>
</dbReference>
<dbReference type="GO" id="GO:0003677">
    <property type="term" value="F:DNA binding"/>
    <property type="evidence" value="ECO:0007669"/>
    <property type="project" value="UniProtKB-KW"/>
</dbReference>
<dbReference type="Pfam" id="PF04542">
    <property type="entry name" value="Sigma70_r2"/>
    <property type="match status" value="1"/>
</dbReference>
<dbReference type="Proteomes" id="UP000614410">
    <property type="component" value="Unassembled WGS sequence"/>
</dbReference>
<dbReference type="GO" id="GO:0006352">
    <property type="term" value="P:DNA-templated transcription initiation"/>
    <property type="evidence" value="ECO:0007669"/>
    <property type="project" value="InterPro"/>
</dbReference>
<dbReference type="GO" id="GO:0016987">
    <property type="term" value="F:sigma factor activity"/>
    <property type="evidence" value="ECO:0007669"/>
    <property type="project" value="UniProtKB-KW"/>
</dbReference>
<feature type="domain" description="RNA polymerase sigma-70 region 2" evidence="5">
    <location>
        <begin position="29"/>
        <end position="87"/>
    </location>
</feature>
<accession>A0A934NGG3</accession>
<reference evidence="6 7" key="1">
    <citation type="submission" date="2020-10" db="EMBL/GenBank/DDBJ databases">
        <title>Ca. Dormibacterota MAGs.</title>
        <authorList>
            <person name="Montgomery K."/>
        </authorList>
    </citation>
    <scope>NUCLEOTIDE SEQUENCE [LARGE SCALE GENOMIC DNA]</scope>
    <source>
        <strain evidence="6">Mitchell_Peninsula_5</strain>
    </source>
</reference>
<evidence type="ECO:0000313" key="6">
    <source>
        <dbReference type="EMBL" id="MBJ7609261.1"/>
    </source>
</evidence>
<feature type="non-terminal residue" evidence="6">
    <location>
        <position position="88"/>
    </location>
</feature>
<sequence>MAHRSVDELEAERRMIEAAKRDRAAFAPLYERYVDQIFAYAHTLTRNREHAEDVTAATFAKALEELPRFEWRGVPYSAWLYRVAANLV</sequence>
<organism evidence="6 7">
    <name type="scientific">Candidatus Amunia macphersoniae</name>
    <dbReference type="NCBI Taxonomy" id="3127014"/>
    <lineage>
        <taxon>Bacteria</taxon>
        <taxon>Bacillati</taxon>
        <taxon>Candidatus Dormiibacterota</taxon>
        <taxon>Candidatus Dormibacteria</taxon>
        <taxon>Candidatus Aeolococcales</taxon>
        <taxon>Candidatus Aeolococcaceae</taxon>
        <taxon>Candidatus Amunia</taxon>
    </lineage>
</organism>
<dbReference type="InterPro" id="IPR013325">
    <property type="entry name" value="RNA_pol_sigma_r2"/>
</dbReference>
<evidence type="ECO:0000256" key="2">
    <source>
        <dbReference type="ARBA" id="ARBA00023082"/>
    </source>
</evidence>
<dbReference type="InterPro" id="IPR039425">
    <property type="entry name" value="RNA_pol_sigma-70-like"/>
</dbReference>
<dbReference type="AlphaFoldDB" id="A0A934NGG3"/>
<name>A0A934NGG3_9BACT</name>
<gene>
    <name evidence="6" type="ORF">JF887_07490</name>
</gene>
<protein>
    <submittedName>
        <fullName evidence="6">Sigma-70 family RNA polymerase sigma factor</fullName>
    </submittedName>
</protein>
<evidence type="ECO:0000313" key="7">
    <source>
        <dbReference type="Proteomes" id="UP000614410"/>
    </source>
</evidence>
<dbReference type="PANTHER" id="PTHR43133:SF8">
    <property type="entry name" value="RNA POLYMERASE SIGMA FACTOR HI_1459-RELATED"/>
    <property type="match status" value="1"/>
</dbReference>
<dbReference type="SUPFAM" id="SSF88946">
    <property type="entry name" value="Sigma2 domain of RNA polymerase sigma factors"/>
    <property type="match status" value="1"/>
</dbReference>
<keyword evidence="4" id="KW-0804">Transcription</keyword>
<dbReference type="EMBL" id="JAEKNN010000032">
    <property type="protein sequence ID" value="MBJ7609261.1"/>
    <property type="molecule type" value="Genomic_DNA"/>
</dbReference>
<dbReference type="InterPro" id="IPR007627">
    <property type="entry name" value="RNA_pol_sigma70_r2"/>
</dbReference>
<evidence type="ECO:0000256" key="4">
    <source>
        <dbReference type="ARBA" id="ARBA00023163"/>
    </source>
</evidence>
<evidence type="ECO:0000256" key="1">
    <source>
        <dbReference type="ARBA" id="ARBA00023015"/>
    </source>
</evidence>
<evidence type="ECO:0000256" key="3">
    <source>
        <dbReference type="ARBA" id="ARBA00023125"/>
    </source>
</evidence>
<dbReference type="Gene3D" id="1.10.1740.10">
    <property type="match status" value="1"/>
</dbReference>